<evidence type="ECO:0000256" key="1">
    <source>
        <dbReference type="SAM" id="MobiDB-lite"/>
    </source>
</evidence>
<evidence type="ECO:0000259" key="2">
    <source>
        <dbReference type="Pfam" id="PF14491"/>
    </source>
</evidence>
<dbReference type="Pfam" id="PF14491">
    <property type="entry name" value="DUF4435"/>
    <property type="match status" value="1"/>
</dbReference>
<reference evidence="4" key="2">
    <citation type="submission" date="2023-08" db="EMBL/GenBank/DDBJ databases">
        <title>Identification and characterization of horizontal gene transfer across gut microbiota members of farm animals based on homology search.</title>
        <authorList>
            <person name="Schwarzerova J."/>
            <person name="Nykrynova M."/>
            <person name="Jureckova K."/>
            <person name="Cejkova D."/>
            <person name="Rychlik I."/>
        </authorList>
    </citation>
    <scope>NUCLEOTIDE SEQUENCE</scope>
    <source>
        <strain evidence="4">ET15</strain>
        <strain evidence="3">ET37</strain>
    </source>
</reference>
<proteinExistence type="predicted"/>
<name>A0AAW7JVV0_9BACT</name>
<accession>A0AAW7JVV0</accession>
<sequence length="363" mass="42027">MSKRLKDNLSSGYFEAANRMTSKKARRRIVAYVESYDDVFFWRSVLSRFEDSTRYFEVMLPSRVPHLERGKKAALMSLLNGKVGRDMIACVDADYDYLIQRATPMSETIIDSPYIFHTYAYSIENLQCYAPSLHDVCVGVTLNDHAIFDFVSYFREYSLAIFPLFVWSVWFYRTPHYTEFTISDFLHVIETGHFNPYDTEGSLRNLRRKVARRVTQLQRHYPSAKKSWQEVKDDIKRLGVTPETTYLYVQGHHLFDKVVVPMLKKICNMLVRERENEISRQSVHPTQRNNELSCYSGSVADVELMLKKNIAFTSSAPCGRMMDDIRRFLGDEPSADTERKEYSDKNVPGKDGATAAETHTDGA</sequence>
<dbReference type="Proteomes" id="UP001168478">
    <property type="component" value="Unassembled WGS sequence"/>
</dbReference>
<evidence type="ECO:0000313" key="4">
    <source>
        <dbReference type="EMBL" id="MDN0025936.1"/>
    </source>
</evidence>
<feature type="compositionally biased region" description="Basic and acidic residues" evidence="1">
    <location>
        <begin position="329"/>
        <end position="348"/>
    </location>
</feature>
<evidence type="ECO:0000313" key="6">
    <source>
        <dbReference type="Proteomes" id="UP001168478"/>
    </source>
</evidence>
<feature type="region of interest" description="Disordered" evidence="1">
    <location>
        <begin position="329"/>
        <end position="363"/>
    </location>
</feature>
<dbReference type="RefSeq" id="WP_289825705.1">
    <property type="nucleotide sequence ID" value="NZ_JAUEIE010000010.1"/>
</dbReference>
<reference evidence="4" key="1">
    <citation type="submission" date="2023-06" db="EMBL/GenBank/DDBJ databases">
        <authorList>
            <person name="Zeman M."/>
            <person name="Kubasova T."/>
            <person name="Jahodarova E."/>
            <person name="Nykrynova M."/>
            <person name="Rychlik I."/>
        </authorList>
    </citation>
    <scope>NUCLEOTIDE SEQUENCE</scope>
    <source>
        <strain evidence="4">ET15</strain>
        <strain evidence="3">ET37</strain>
    </source>
</reference>
<feature type="domain" description="DUF4435" evidence="2">
    <location>
        <begin position="27"/>
        <end position="273"/>
    </location>
</feature>
<protein>
    <submittedName>
        <fullName evidence="4">DUF4435 domain-containing protein</fullName>
    </submittedName>
</protein>
<dbReference type="AlphaFoldDB" id="A0AAW7JVV0"/>
<dbReference type="EMBL" id="JAUEIF010000010">
    <property type="protein sequence ID" value="MDN0025936.1"/>
    <property type="molecule type" value="Genomic_DNA"/>
</dbReference>
<comment type="caution">
    <text evidence="4">The sequence shown here is derived from an EMBL/GenBank/DDBJ whole genome shotgun (WGS) entry which is preliminary data.</text>
</comment>
<keyword evidence="5" id="KW-1185">Reference proteome</keyword>
<dbReference type="InterPro" id="IPR029492">
    <property type="entry name" value="DUF4435"/>
</dbReference>
<organism evidence="4 6">
    <name type="scientific">Leyella lascolaii</name>
    <dbReference type="NCBI Taxonomy" id="1776379"/>
    <lineage>
        <taxon>Bacteria</taxon>
        <taxon>Pseudomonadati</taxon>
        <taxon>Bacteroidota</taxon>
        <taxon>Bacteroidia</taxon>
        <taxon>Bacteroidales</taxon>
        <taxon>Prevotellaceae</taxon>
        <taxon>Leyella</taxon>
    </lineage>
</organism>
<evidence type="ECO:0000313" key="5">
    <source>
        <dbReference type="Proteomes" id="UP001167831"/>
    </source>
</evidence>
<gene>
    <name evidence="3" type="ORF">QVN81_09720</name>
    <name evidence="4" type="ORF">QVN84_10465</name>
</gene>
<dbReference type="Proteomes" id="UP001167831">
    <property type="component" value="Unassembled WGS sequence"/>
</dbReference>
<evidence type="ECO:0000313" key="3">
    <source>
        <dbReference type="EMBL" id="MDN0023295.1"/>
    </source>
</evidence>
<dbReference type="EMBL" id="JAUEIE010000010">
    <property type="protein sequence ID" value="MDN0023295.1"/>
    <property type="molecule type" value="Genomic_DNA"/>
</dbReference>